<dbReference type="AlphaFoldDB" id="A0A975PN88"/>
<evidence type="ECO:0000256" key="1">
    <source>
        <dbReference type="SAM" id="SignalP"/>
    </source>
</evidence>
<dbReference type="CDD" id="cd02947">
    <property type="entry name" value="TRX_family"/>
    <property type="match status" value="1"/>
</dbReference>
<gene>
    <name evidence="3" type="ORF">KDD17_04105</name>
</gene>
<name>A0A975PN88_9RHOB</name>
<keyword evidence="4" id="KW-1185">Reference proteome</keyword>
<accession>A0A975PN88</accession>
<organism evidence="3 4">
    <name type="scientific">Sulfitobacter albidus</name>
    <dbReference type="NCBI Taxonomy" id="2829501"/>
    <lineage>
        <taxon>Bacteria</taxon>
        <taxon>Pseudomonadati</taxon>
        <taxon>Pseudomonadota</taxon>
        <taxon>Alphaproteobacteria</taxon>
        <taxon>Rhodobacterales</taxon>
        <taxon>Roseobacteraceae</taxon>
        <taxon>Sulfitobacter</taxon>
    </lineage>
</organism>
<dbReference type="Gene3D" id="3.40.30.10">
    <property type="entry name" value="Glutaredoxin"/>
    <property type="match status" value="1"/>
</dbReference>
<dbReference type="RefSeq" id="WP_212705406.1">
    <property type="nucleotide sequence ID" value="NZ_CP073581.1"/>
</dbReference>
<keyword evidence="1" id="KW-0732">Signal</keyword>
<dbReference type="Proteomes" id="UP000683291">
    <property type="component" value="Chromosome 1"/>
</dbReference>
<dbReference type="Pfam" id="PF00085">
    <property type="entry name" value="Thioredoxin"/>
    <property type="match status" value="1"/>
</dbReference>
<feature type="domain" description="Thioredoxin" evidence="2">
    <location>
        <begin position="38"/>
        <end position="130"/>
    </location>
</feature>
<dbReference type="SUPFAM" id="SSF52833">
    <property type="entry name" value="Thioredoxin-like"/>
    <property type="match status" value="1"/>
</dbReference>
<evidence type="ECO:0000313" key="3">
    <source>
        <dbReference type="EMBL" id="QUJ77211.1"/>
    </source>
</evidence>
<dbReference type="KEGG" id="sual:KDD17_04105"/>
<dbReference type="InterPro" id="IPR013766">
    <property type="entry name" value="Thioredoxin_domain"/>
</dbReference>
<sequence>MNRRHFLLAATATAAFAPGMSHAAGFVTYRDGLIREALAAGQTVFVDYSATWCSTCKRQERVINALRAADPAYDAAMTFVKVDWDDFKSHPVTRARGIPRRSTLLVLRGEAELGRLVAGTSEADIKALMRKGL</sequence>
<proteinExistence type="predicted"/>
<feature type="signal peptide" evidence="1">
    <location>
        <begin position="1"/>
        <end position="23"/>
    </location>
</feature>
<evidence type="ECO:0000313" key="4">
    <source>
        <dbReference type="Proteomes" id="UP000683291"/>
    </source>
</evidence>
<dbReference type="EMBL" id="CP073581">
    <property type="protein sequence ID" value="QUJ77211.1"/>
    <property type="molecule type" value="Genomic_DNA"/>
</dbReference>
<feature type="chain" id="PRO_5036741542" evidence="1">
    <location>
        <begin position="24"/>
        <end position="133"/>
    </location>
</feature>
<evidence type="ECO:0000259" key="2">
    <source>
        <dbReference type="Pfam" id="PF00085"/>
    </source>
</evidence>
<reference evidence="3" key="1">
    <citation type="submission" date="2021-04" db="EMBL/GenBank/DDBJ databases">
        <title>Complete genome sequence for Sulfitobacter sp. strain JK7-1.</title>
        <authorList>
            <person name="Park S.-J."/>
        </authorList>
    </citation>
    <scope>NUCLEOTIDE SEQUENCE</scope>
    <source>
        <strain evidence="3">JK7-1</strain>
    </source>
</reference>
<dbReference type="InterPro" id="IPR036249">
    <property type="entry name" value="Thioredoxin-like_sf"/>
</dbReference>
<protein>
    <submittedName>
        <fullName evidence="3">Thioredoxin family protein</fullName>
    </submittedName>
</protein>